<feature type="domain" description="Enoyl reductase (ER)" evidence="3">
    <location>
        <begin position="24"/>
        <end position="331"/>
    </location>
</feature>
<dbReference type="Pfam" id="PF08240">
    <property type="entry name" value="ADH_N"/>
    <property type="match status" value="1"/>
</dbReference>
<dbReference type="STRING" id="84724.SAMN04488564_106324"/>
<dbReference type="Pfam" id="PF13602">
    <property type="entry name" value="ADH_zinc_N_2"/>
    <property type="match status" value="1"/>
</dbReference>
<reference evidence="5" key="1">
    <citation type="submission" date="2016-10" db="EMBL/GenBank/DDBJ databases">
        <authorList>
            <person name="Varghese N."/>
            <person name="Submissions S."/>
        </authorList>
    </citation>
    <scope>NUCLEOTIDE SEQUENCE [LARGE SCALE GENOMIC DNA]</scope>
    <source>
        <strain evidence="5">DSM 44232</strain>
    </source>
</reference>
<dbReference type="InterPro" id="IPR011032">
    <property type="entry name" value="GroES-like_sf"/>
</dbReference>
<evidence type="ECO:0000256" key="2">
    <source>
        <dbReference type="ARBA" id="ARBA00023002"/>
    </source>
</evidence>
<dbReference type="SUPFAM" id="SSF50129">
    <property type="entry name" value="GroES-like"/>
    <property type="match status" value="1"/>
</dbReference>
<dbReference type="InterPro" id="IPR036291">
    <property type="entry name" value="NAD(P)-bd_dom_sf"/>
</dbReference>
<sequence>MGRDQLIELGDVVAVRAVRVHEFGGPEVLRVEEVPEPVAGPGQVVVALEVADVILLDTLLRGGWGGEYFPLTLPYVPGGGGVGHVLSVGEGVDPAWLGRRVLSRGAGGYAEQTLFPADEIVAVPDGLSSAEAAAMVHDGATALLLARRVEIPKDEWVLVAAATGGAGSLLVQLLRDAGARVIAAARGERKLALSRELGAELAVDYSLDGWQDQVREATDGVGLAFDGAGGALGRAVFEAVADGGRFVTYGSSGGFADIDPELASRRRVHVDDVLAAGAPDPATLRELHTEALALTAQGRLRPVIGATYPLAEAEKAHRSLEERATLGKSLLLI</sequence>
<dbReference type="Gene3D" id="3.90.180.10">
    <property type="entry name" value="Medium-chain alcohol dehydrogenases, catalytic domain"/>
    <property type="match status" value="1"/>
</dbReference>
<organism evidence="4 5">
    <name type="scientific">Lentzea waywayandensis</name>
    <dbReference type="NCBI Taxonomy" id="84724"/>
    <lineage>
        <taxon>Bacteria</taxon>
        <taxon>Bacillati</taxon>
        <taxon>Actinomycetota</taxon>
        <taxon>Actinomycetes</taxon>
        <taxon>Pseudonocardiales</taxon>
        <taxon>Pseudonocardiaceae</taxon>
        <taxon>Lentzea</taxon>
    </lineage>
</organism>
<evidence type="ECO:0000256" key="1">
    <source>
        <dbReference type="ARBA" id="ARBA00022857"/>
    </source>
</evidence>
<keyword evidence="5" id="KW-1185">Reference proteome</keyword>
<dbReference type="GO" id="GO:0070402">
    <property type="term" value="F:NADPH binding"/>
    <property type="evidence" value="ECO:0007669"/>
    <property type="project" value="TreeGrafter"/>
</dbReference>
<dbReference type="Proteomes" id="UP000198583">
    <property type="component" value="Unassembled WGS sequence"/>
</dbReference>
<accession>A0A1I6EYM5</accession>
<dbReference type="Gene3D" id="3.40.50.720">
    <property type="entry name" value="NAD(P)-binding Rossmann-like Domain"/>
    <property type="match status" value="1"/>
</dbReference>
<dbReference type="SMART" id="SM00829">
    <property type="entry name" value="PKS_ER"/>
    <property type="match status" value="1"/>
</dbReference>
<dbReference type="InterPro" id="IPR013154">
    <property type="entry name" value="ADH-like_N"/>
</dbReference>
<protein>
    <submittedName>
        <fullName evidence="4">NADPH2:quinone reductase</fullName>
    </submittedName>
</protein>
<keyword evidence="1" id="KW-0521">NADP</keyword>
<proteinExistence type="predicted"/>
<dbReference type="PANTHER" id="PTHR48106">
    <property type="entry name" value="QUINONE OXIDOREDUCTASE PIG3-RELATED"/>
    <property type="match status" value="1"/>
</dbReference>
<dbReference type="EMBL" id="FOYL01000006">
    <property type="protein sequence ID" value="SFR22697.1"/>
    <property type="molecule type" value="Genomic_DNA"/>
</dbReference>
<gene>
    <name evidence="4" type="ORF">SAMN04488564_106324</name>
</gene>
<keyword evidence="2" id="KW-0560">Oxidoreductase</keyword>
<dbReference type="AlphaFoldDB" id="A0A1I6EYM5"/>
<dbReference type="SUPFAM" id="SSF51735">
    <property type="entry name" value="NAD(P)-binding Rossmann-fold domains"/>
    <property type="match status" value="1"/>
</dbReference>
<evidence type="ECO:0000313" key="4">
    <source>
        <dbReference type="EMBL" id="SFR22697.1"/>
    </source>
</evidence>
<evidence type="ECO:0000313" key="5">
    <source>
        <dbReference type="Proteomes" id="UP000198583"/>
    </source>
</evidence>
<dbReference type="InterPro" id="IPR020843">
    <property type="entry name" value="ER"/>
</dbReference>
<evidence type="ECO:0000259" key="3">
    <source>
        <dbReference type="SMART" id="SM00829"/>
    </source>
</evidence>
<name>A0A1I6EYM5_9PSEU</name>
<dbReference type="GO" id="GO:0016651">
    <property type="term" value="F:oxidoreductase activity, acting on NAD(P)H"/>
    <property type="evidence" value="ECO:0007669"/>
    <property type="project" value="TreeGrafter"/>
</dbReference>